<name>A0ABQ9PU01_9PEZI</name>
<evidence type="ECO:0000313" key="3">
    <source>
        <dbReference type="Proteomes" id="UP001169217"/>
    </source>
</evidence>
<reference evidence="2" key="1">
    <citation type="submission" date="2023-04" db="EMBL/GenBank/DDBJ databases">
        <title>Colletotrichum limetticola genome sequence.</title>
        <authorList>
            <person name="Baroncelli R."/>
        </authorList>
    </citation>
    <scope>NUCLEOTIDE SEQUENCE</scope>
    <source>
        <strain evidence="2">KLA-Anderson</strain>
    </source>
</reference>
<organism evidence="2 3">
    <name type="scientific">Colletotrichum limetticola</name>
    <dbReference type="NCBI Taxonomy" id="1209924"/>
    <lineage>
        <taxon>Eukaryota</taxon>
        <taxon>Fungi</taxon>
        <taxon>Dikarya</taxon>
        <taxon>Ascomycota</taxon>
        <taxon>Pezizomycotina</taxon>
        <taxon>Sordariomycetes</taxon>
        <taxon>Hypocreomycetidae</taxon>
        <taxon>Glomerellales</taxon>
        <taxon>Glomerellaceae</taxon>
        <taxon>Colletotrichum</taxon>
        <taxon>Colletotrichum acutatum species complex</taxon>
    </lineage>
</organism>
<dbReference type="PRINTS" id="PR00929">
    <property type="entry name" value="ATHOOK"/>
</dbReference>
<gene>
    <name evidence="2" type="ORF">CLIM01_07639</name>
</gene>
<evidence type="ECO:0000313" key="2">
    <source>
        <dbReference type="EMBL" id="KAK0374989.1"/>
    </source>
</evidence>
<sequence>MAPTVEEPVKRGRGRPPKADGQKKTPYVPTGRPRGRPKGSGGVKKTVAPSTTGTKTRGRPKKADDATAATPKKSATPKKATPKSTGAGGRRGRPRKSDAAATPKAESAKKGKAAKEELPADSDSEDDLSPSGSCTSMNVGSLIHQAQETKEDAAMKSPSDAADSAEEVRPWLPSRMIRGIFG</sequence>
<protein>
    <submittedName>
        <fullName evidence="2">AT hook domain-containing protein</fullName>
    </submittedName>
</protein>
<dbReference type="SMART" id="SM00384">
    <property type="entry name" value="AT_hook"/>
    <property type="match status" value="4"/>
</dbReference>
<feature type="compositionally biased region" description="Basic and acidic residues" evidence="1">
    <location>
        <begin position="106"/>
        <end position="118"/>
    </location>
</feature>
<proteinExistence type="predicted"/>
<dbReference type="EMBL" id="JARUPT010000226">
    <property type="protein sequence ID" value="KAK0374989.1"/>
    <property type="molecule type" value="Genomic_DNA"/>
</dbReference>
<comment type="caution">
    <text evidence="2">The sequence shown here is derived from an EMBL/GenBank/DDBJ whole genome shotgun (WGS) entry which is preliminary data.</text>
</comment>
<keyword evidence="3" id="KW-1185">Reference proteome</keyword>
<feature type="compositionally biased region" description="Low complexity" evidence="1">
    <location>
        <begin position="66"/>
        <end position="85"/>
    </location>
</feature>
<accession>A0ABQ9PU01</accession>
<dbReference type="Proteomes" id="UP001169217">
    <property type="component" value="Unassembled WGS sequence"/>
</dbReference>
<dbReference type="InterPro" id="IPR017956">
    <property type="entry name" value="AT_hook_DNA-bd_motif"/>
</dbReference>
<feature type="compositionally biased region" description="Acidic residues" evidence="1">
    <location>
        <begin position="119"/>
        <end position="128"/>
    </location>
</feature>
<feature type="region of interest" description="Disordered" evidence="1">
    <location>
        <begin position="1"/>
        <end position="168"/>
    </location>
</feature>
<evidence type="ECO:0000256" key="1">
    <source>
        <dbReference type="SAM" id="MobiDB-lite"/>
    </source>
</evidence>
<dbReference type="Pfam" id="PF02178">
    <property type="entry name" value="AT_hook"/>
    <property type="match status" value="4"/>
</dbReference>
<feature type="compositionally biased region" description="Polar residues" evidence="1">
    <location>
        <begin position="130"/>
        <end position="139"/>
    </location>
</feature>